<dbReference type="AlphaFoldDB" id="A0A7I8KZ32"/>
<keyword evidence="5" id="KW-0539">Nucleus</keyword>
<dbReference type="Proteomes" id="UP000663760">
    <property type="component" value="Chromosome 9"/>
</dbReference>
<dbReference type="SUPFAM" id="SSF101941">
    <property type="entry name" value="NAC domain"/>
    <property type="match status" value="1"/>
</dbReference>
<reference evidence="7" key="1">
    <citation type="submission" date="2020-02" db="EMBL/GenBank/DDBJ databases">
        <authorList>
            <person name="Scholz U."/>
            <person name="Mascher M."/>
            <person name="Fiebig A."/>
        </authorList>
    </citation>
    <scope>NUCLEOTIDE SEQUENCE</scope>
</reference>
<evidence type="ECO:0000256" key="1">
    <source>
        <dbReference type="ARBA" id="ARBA00004123"/>
    </source>
</evidence>
<dbReference type="GO" id="GO:0006355">
    <property type="term" value="P:regulation of DNA-templated transcription"/>
    <property type="evidence" value="ECO:0007669"/>
    <property type="project" value="InterPro"/>
</dbReference>
<dbReference type="Pfam" id="PF02365">
    <property type="entry name" value="NAM"/>
    <property type="match status" value="1"/>
</dbReference>
<name>A0A7I8KZ32_SPIIN</name>
<dbReference type="Gene3D" id="2.170.150.80">
    <property type="entry name" value="NAC domain"/>
    <property type="match status" value="1"/>
</dbReference>
<comment type="subcellular location">
    <subcellularLocation>
        <location evidence="1">Nucleus</location>
    </subcellularLocation>
</comment>
<keyword evidence="8" id="KW-1185">Reference proteome</keyword>
<accession>A0A7I8KZ32</accession>
<dbReference type="FunFam" id="2.170.150.80:FF:000002">
    <property type="entry name" value="Nac domain-containing protein 86"/>
    <property type="match status" value="1"/>
</dbReference>
<dbReference type="PANTHER" id="PTHR31744:SF235">
    <property type="entry name" value="NAC DOMAIN-CONTAINING PROTEIN"/>
    <property type="match status" value="1"/>
</dbReference>
<dbReference type="OrthoDB" id="1912886at2759"/>
<evidence type="ECO:0000256" key="5">
    <source>
        <dbReference type="ARBA" id="ARBA00023242"/>
    </source>
</evidence>
<dbReference type="PROSITE" id="PS51005">
    <property type="entry name" value="NAC"/>
    <property type="match status" value="1"/>
</dbReference>
<organism evidence="7 8">
    <name type="scientific">Spirodela intermedia</name>
    <name type="common">Intermediate duckweed</name>
    <dbReference type="NCBI Taxonomy" id="51605"/>
    <lineage>
        <taxon>Eukaryota</taxon>
        <taxon>Viridiplantae</taxon>
        <taxon>Streptophyta</taxon>
        <taxon>Embryophyta</taxon>
        <taxon>Tracheophyta</taxon>
        <taxon>Spermatophyta</taxon>
        <taxon>Magnoliopsida</taxon>
        <taxon>Liliopsida</taxon>
        <taxon>Araceae</taxon>
        <taxon>Lemnoideae</taxon>
        <taxon>Spirodela</taxon>
    </lineage>
</organism>
<feature type="domain" description="NAC" evidence="6">
    <location>
        <begin position="9"/>
        <end position="158"/>
    </location>
</feature>
<keyword evidence="4" id="KW-0804">Transcription</keyword>
<evidence type="ECO:0000256" key="3">
    <source>
        <dbReference type="ARBA" id="ARBA00023125"/>
    </source>
</evidence>
<dbReference type="GO" id="GO:0005634">
    <property type="term" value="C:nucleus"/>
    <property type="evidence" value="ECO:0007669"/>
    <property type="project" value="UniProtKB-SubCell"/>
</dbReference>
<sequence length="246" mass="28676">METSRVFSMPPGFGFHPTDVELISHYLKRKILGCQIDLEVIPEVDIYKYEPWDLPAKSLIPTRDSKWHFFTSRDKKYPNGSRSNRATAAGYWKSTGKDRNIRLNNQIIGTKKTLVFHQGRPPYGKRTEWIMHEYYLNEKQYSGAPIEDIFVLCRVTKRNGLNQEEEELVSPQVKKCINPRLSLPKKSCPKDFEDIFVHLIPKKEASSPTEEVDNYESWLEELYDPNICTSLLLSEPVNEQKVFLFS</sequence>
<dbReference type="PANTHER" id="PTHR31744">
    <property type="entry name" value="PROTEIN CUP-SHAPED COTYLEDON 2-RELATED"/>
    <property type="match status" value="1"/>
</dbReference>
<dbReference type="InterPro" id="IPR003441">
    <property type="entry name" value="NAC-dom"/>
</dbReference>
<evidence type="ECO:0000259" key="6">
    <source>
        <dbReference type="PROSITE" id="PS51005"/>
    </source>
</evidence>
<dbReference type="GO" id="GO:0003677">
    <property type="term" value="F:DNA binding"/>
    <property type="evidence" value="ECO:0007669"/>
    <property type="project" value="UniProtKB-KW"/>
</dbReference>
<gene>
    <name evidence="7" type="ORF">SI8410_09013006</name>
</gene>
<keyword evidence="2" id="KW-0805">Transcription regulation</keyword>
<evidence type="ECO:0000256" key="2">
    <source>
        <dbReference type="ARBA" id="ARBA00023015"/>
    </source>
</evidence>
<protein>
    <recommendedName>
        <fullName evidence="6">NAC domain-containing protein</fullName>
    </recommendedName>
</protein>
<evidence type="ECO:0000313" key="7">
    <source>
        <dbReference type="EMBL" id="CAA7402328.1"/>
    </source>
</evidence>
<keyword evidence="3" id="KW-0238">DNA-binding</keyword>
<dbReference type="EMBL" id="LR746272">
    <property type="protein sequence ID" value="CAA7402328.1"/>
    <property type="molecule type" value="Genomic_DNA"/>
</dbReference>
<evidence type="ECO:0000313" key="8">
    <source>
        <dbReference type="Proteomes" id="UP000663760"/>
    </source>
</evidence>
<proteinExistence type="predicted"/>
<dbReference type="InterPro" id="IPR036093">
    <property type="entry name" value="NAC_dom_sf"/>
</dbReference>
<evidence type="ECO:0000256" key="4">
    <source>
        <dbReference type="ARBA" id="ARBA00023163"/>
    </source>
</evidence>